<reference evidence="1 2" key="1">
    <citation type="submission" date="2016-12" db="EMBL/GenBank/DDBJ databases">
        <authorList>
            <person name="Song W.-J."/>
            <person name="Kurnit D.M."/>
        </authorList>
    </citation>
    <scope>NUCLEOTIDE SEQUENCE [LARGE SCALE GENOMIC DNA]</scope>
    <source>
        <strain evidence="1 2">DSM 12503</strain>
    </source>
</reference>
<accession>A0A1M7Y141</accession>
<dbReference type="RefSeq" id="WP_073587601.1">
    <property type="nucleotide sequence ID" value="NZ_FRFD01000003.1"/>
</dbReference>
<evidence type="ECO:0000313" key="2">
    <source>
        <dbReference type="Proteomes" id="UP000184612"/>
    </source>
</evidence>
<proteinExistence type="predicted"/>
<dbReference type="GO" id="GO:0003700">
    <property type="term" value="F:DNA-binding transcription factor activity"/>
    <property type="evidence" value="ECO:0007669"/>
    <property type="project" value="InterPro"/>
</dbReference>
<evidence type="ECO:0000313" key="1">
    <source>
        <dbReference type="EMBL" id="SHO45444.1"/>
    </source>
</evidence>
<dbReference type="InterPro" id="IPR014284">
    <property type="entry name" value="RNA_pol_sigma-70_dom"/>
</dbReference>
<dbReference type="Gene3D" id="1.10.10.10">
    <property type="entry name" value="Winged helix-like DNA-binding domain superfamily/Winged helix DNA-binding domain"/>
    <property type="match status" value="1"/>
</dbReference>
<dbReference type="STRING" id="1121345.SAMN02745217_00960"/>
<dbReference type="AlphaFoldDB" id="A0A1M7Y141"/>
<dbReference type="OrthoDB" id="1846554at2"/>
<dbReference type="InterPro" id="IPR013324">
    <property type="entry name" value="RNA_pol_sigma_r3/r4-like"/>
</dbReference>
<dbReference type="Proteomes" id="UP000184612">
    <property type="component" value="Unassembled WGS sequence"/>
</dbReference>
<name>A0A1M7Y141_9FIRM</name>
<protein>
    <submittedName>
        <fullName evidence="1">RNA polymerase sigma factor, sigma-70 family</fullName>
    </submittedName>
</protein>
<organism evidence="1 2">
    <name type="scientific">Anaerocolumna xylanovorans DSM 12503</name>
    <dbReference type="NCBI Taxonomy" id="1121345"/>
    <lineage>
        <taxon>Bacteria</taxon>
        <taxon>Bacillati</taxon>
        <taxon>Bacillota</taxon>
        <taxon>Clostridia</taxon>
        <taxon>Lachnospirales</taxon>
        <taxon>Lachnospiraceae</taxon>
        <taxon>Anaerocolumna</taxon>
    </lineage>
</organism>
<keyword evidence="2" id="KW-1185">Reference proteome</keyword>
<gene>
    <name evidence="1" type="ORF">SAMN02745217_00960</name>
</gene>
<sequence length="136" mass="16073">MKIHNDGIGESNVLQNQFTAYLVTAVRRQKIQFLQTKSRSMKWEIPLDMQEERKELQFEQDLTPHLPLLEQLENNDLRRALVQLKDQDLLILTRKVLDERSFQEIANETGVGYKTVTSIYYRLLQKLRKELGGEEQ</sequence>
<dbReference type="NCBIfam" id="TIGR02937">
    <property type="entry name" value="sigma70-ECF"/>
    <property type="match status" value="1"/>
</dbReference>
<dbReference type="EMBL" id="FRFD01000003">
    <property type="protein sequence ID" value="SHO45444.1"/>
    <property type="molecule type" value="Genomic_DNA"/>
</dbReference>
<dbReference type="SUPFAM" id="SSF88659">
    <property type="entry name" value="Sigma3 and sigma4 domains of RNA polymerase sigma factors"/>
    <property type="match status" value="1"/>
</dbReference>
<dbReference type="GO" id="GO:0006352">
    <property type="term" value="P:DNA-templated transcription initiation"/>
    <property type="evidence" value="ECO:0007669"/>
    <property type="project" value="InterPro"/>
</dbReference>
<dbReference type="InterPro" id="IPR036388">
    <property type="entry name" value="WH-like_DNA-bd_sf"/>
</dbReference>